<dbReference type="InterPro" id="IPR004875">
    <property type="entry name" value="DDE_SF_endonuclease_dom"/>
</dbReference>
<sequence>AHLTDNVKEYAAGLNIILHFIPAGMTDTYQPLDRSIFGPFKALARRYFRKRKEFGKPIKITKIEACEDIVAAWESVNEFHIAEAWEIYNGEPDDPRDINDIRIEHHRKRH</sequence>
<name>A0ABR2GK57_9EUKA</name>
<comment type="caution">
    <text evidence="3">The sequence shown here is derived from an EMBL/GenBank/DDBJ whole genome shotgun (WGS) entry which is preliminary data.</text>
</comment>
<dbReference type="Proteomes" id="UP001470230">
    <property type="component" value="Unassembled WGS sequence"/>
</dbReference>
<accession>A0ABR2GK57</accession>
<organism evidence="3 4">
    <name type="scientific">Tritrichomonas musculus</name>
    <dbReference type="NCBI Taxonomy" id="1915356"/>
    <lineage>
        <taxon>Eukaryota</taxon>
        <taxon>Metamonada</taxon>
        <taxon>Parabasalia</taxon>
        <taxon>Tritrichomonadida</taxon>
        <taxon>Tritrichomonadidae</taxon>
        <taxon>Tritrichomonas</taxon>
    </lineage>
</organism>
<evidence type="ECO:0000313" key="4">
    <source>
        <dbReference type="Proteomes" id="UP001470230"/>
    </source>
</evidence>
<reference evidence="3 4" key="1">
    <citation type="submission" date="2024-04" db="EMBL/GenBank/DDBJ databases">
        <title>Tritrichomonas musculus Genome.</title>
        <authorList>
            <person name="Alves-Ferreira E."/>
            <person name="Grigg M."/>
            <person name="Lorenzi H."/>
            <person name="Galac M."/>
        </authorList>
    </citation>
    <scope>NUCLEOTIDE SEQUENCE [LARGE SCALE GENOMIC DNA]</scope>
    <source>
        <strain evidence="3 4">EAF2021</strain>
    </source>
</reference>
<feature type="compositionally biased region" description="Basic and acidic residues" evidence="1">
    <location>
        <begin position="93"/>
        <end position="103"/>
    </location>
</feature>
<dbReference type="EMBL" id="JAPFFF010000433">
    <property type="protein sequence ID" value="KAK8834313.1"/>
    <property type="molecule type" value="Genomic_DNA"/>
</dbReference>
<protein>
    <recommendedName>
        <fullName evidence="2">DDE-1 domain-containing protein</fullName>
    </recommendedName>
</protein>
<evidence type="ECO:0000313" key="3">
    <source>
        <dbReference type="EMBL" id="KAK8834313.1"/>
    </source>
</evidence>
<evidence type="ECO:0000256" key="1">
    <source>
        <dbReference type="SAM" id="MobiDB-lite"/>
    </source>
</evidence>
<gene>
    <name evidence="3" type="ORF">M9Y10_031711</name>
</gene>
<feature type="domain" description="DDE-1" evidence="2">
    <location>
        <begin position="1"/>
        <end position="85"/>
    </location>
</feature>
<feature type="region of interest" description="Disordered" evidence="1">
    <location>
        <begin position="91"/>
        <end position="110"/>
    </location>
</feature>
<proteinExistence type="predicted"/>
<keyword evidence="4" id="KW-1185">Reference proteome</keyword>
<dbReference type="Pfam" id="PF03184">
    <property type="entry name" value="DDE_1"/>
    <property type="match status" value="1"/>
</dbReference>
<evidence type="ECO:0000259" key="2">
    <source>
        <dbReference type="Pfam" id="PF03184"/>
    </source>
</evidence>
<feature type="non-terminal residue" evidence="3">
    <location>
        <position position="1"/>
    </location>
</feature>